<comment type="subcellular location">
    <subcellularLocation>
        <location evidence="1">Membrane</location>
        <topology evidence="1">Multi-pass membrane protein</topology>
    </subcellularLocation>
</comment>
<dbReference type="NCBIfam" id="TIGR00886">
    <property type="entry name" value="2A0108"/>
    <property type="match status" value="1"/>
</dbReference>
<feature type="transmembrane region" description="Helical" evidence="9">
    <location>
        <begin position="415"/>
        <end position="434"/>
    </location>
</feature>
<dbReference type="InterPro" id="IPR004737">
    <property type="entry name" value="NO3_transporter_NarK/NarU-like"/>
</dbReference>
<keyword evidence="6" id="KW-0534">Nitrate assimilation</keyword>
<evidence type="ECO:0000256" key="5">
    <source>
        <dbReference type="ARBA" id="ARBA00022989"/>
    </source>
</evidence>
<dbReference type="Proteomes" id="UP000326757">
    <property type="component" value="Unassembled WGS sequence"/>
</dbReference>
<feature type="domain" description="Major facilitator superfamily (MFS) profile" evidence="10">
    <location>
        <begin position="35"/>
        <end position="527"/>
    </location>
</feature>
<comment type="caution">
    <text evidence="11">The sequence shown here is derived from an EMBL/GenBank/DDBJ whole genome shotgun (WGS) entry which is preliminary data.</text>
</comment>
<organism evidence="11 12">
    <name type="scientific">Monilinia laxa</name>
    <name type="common">Brown rot fungus</name>
    <name type="synonym">Sclerotinia laxa</name>
    <dbReference type="NCBI Taxonomy" id="61186"/>
    <lineage>
        <taxon>Eukaryota</taxon>
        <taxon>Fungi</taxon>
        <taxon>Dikarya</taxon>
        <taxon>Ascomycota</taxon>
        <taxon>Pezizomycotina</taxon>
        <taxon>Leotiomycetes</taxon>
        <taxon>Helotiales</taxon>
        <taxon>Sclerotiniaceae</taxon>
        <taxon>Monilinia</taxon>
    </lineage>
</organism>
<dbReference type="AlphaFoldDB" id="A0A5N6KFL0"/>
<feature type="transmembrane region" description="Helical" evidence="9">
    <location>
        <begin position="35"/>
        <end position="53"/>
    </location>
</feature>
<comment type="similarity">
    <text evidence="2">Belongs to the major facilitator superfamily. Nitrate/nitrite porter (TC 2.A.1.8) family.</text>
</comment>
<dbReference type="GO" id="GO:0015112">
    <property type="term" value="F:nitrate transmembrane transporter activity"/>
    <property type="evidence" value="ECO:0007669"/>
    <property type="project" value="InterPro"/>
</dbReference>
<dbReference type="InterPro" id="IPR011701">
    <property type="entry name" value="MFS"/>
</dbReference>
<feature type="compositionally biased region" description="Polar residues" evidence="8">
    <location>
        <begin position="271"/>
        <end position="282"/>
    </location>
</feature>
<evidence type="ECO:0000256" key="1">
    <source>
        <dbReference type="ARBA" id="ARBA00004141"/>
    </source>
</evidence>
<keyword evidence="7 9" id="KW-0472">Membrane</keyword>
<evidence type="ECO:0000256" key="2">
    <source>
        <dbReference type="ARBA" id="ARBA00008432"/>
    </source>
</evidence>
<dbReference type="InterPro" id="IPR036259">
    <property type="entry name" value="MFS_trans_sf"/>
</dbReference>
<feature type="transmembrane region" description="Helical" evidence="9">
    <location>
        <begin position="440"/>
        <end position="462"/>
    </location>
</feature>
<dbReference type="PROSITE" id="PS50850">
    <property type="entry name" value="MFS"/>
    <property type="match status" value="1"/>
</dbReference>
<keyword evidence="4 9" id="KW-0812">Transmembrane</keyword>
<dbReference type="InterPro" id="IPR044772">
    <property type="entry name" value="NO3_transporter"/>
</dbReference>
<dbReference type="FunFam" id="1.20.1250.20:FF:000382">
    <property type="entry name" value="Nitrate transporter CrnA"/>
    <property type="match status" value="1"/>
</dbReference>
<name>A0A5N6KFL0_MONLA</name>
<feature type="transmembrane region" description="Helical" evidence="9">
    <location>
        <begin position="102"/>
        <end position="133"/>
    </location>
</feature>
<feature type="compositionally biased region" description="Polar residues" evidence="8">
    <location>
        <begin position="293"/>
        <end position="311"/>
    </location>
</feature>
<evidence type="ECO:0000256" key="3">
    <source>
        <dbReference type="ARBA" id="ARBA00022448"/>
    </source>
</evidence>
<evidence type="ECO:0000256" key="7">
    <source>
        <dbReference type="ARBA" id="ARBA00023136"/>
    </source>
</evidence>
<proteinExistence type="inferred from homology"/>
<feature type="transmembrane region" description="Helical" evidence="9">
    <location>
        <begin position="474"/>
        <end position="494"/>
    </location>
</feature>
<dbReference type="Gene3D" id="1.20.1250.20">
    <property type="entry name" value="MFS general substrate transporter like domains"/>
    <property type="match status" value="2"/>
</dbReference>
<evidence type="ECO:0000256" key="4">
    <source>
        <dbReference type="ARBA" id="ARBA00022692"/>
    </source>
</evidence>
<feature type="transmembrane region" description="Helical" evidence="9">
    <location>
        <begin position="73"/>
        <end position="90"/>
    </location>
</feature>
<feature type="transmembrane region" description="Helical" evidence="9">
    <location>
        <begin position="195"/>
        <end position="219"/>
    </location>
</feature>
<evidence type="ECO:0000256" key="6">
    <source>
        <dbReference type="ARBA" id="ARBA00023063"/>
    </source>
</evidence>
<feature type="region of interest" description="Disordered" evidence="8">
    <location>
        <begin position="255"/>
        <end position="311"/>
    </location>
</feature>
<protein>
    <recommendedName>
        <fullName evidence="10">Major facilitator superfamily (MFS) profile domain-containing protein</fullName>
    </recommendedName>
</protein>
<reference evidence="11 12" key="1">
    <citation type="submission" date="2019-06" db="EMBL/GenBank/DDBJ databases">
        <title>Genome Sequence of the Brown Rot Fungal Pathogen Monilinia laxa.</title>
        <authorList>
            <person name="De Miccolis Angelini R.M."/>
            <person name="Landi L."/>
            <person name="Abate D."/>
            <person name="Pollastro S."/>
            <person name="Romanazzi G."/>
            <person name="Faretra F."/>
        </authorList>
    </citation>
    <scope>NUCLEOTIDE SEQUENCE [LARGE SCALE GENOMIC DNA]</scope>
    <source>
        <strain evidence="11 12">Mlax316</strain>
    </source>
</reference>
<dbReference type="PANTHER" id="PTHR23515">
    <property type="entry name" value="HIGH-AFFINITY NITRATE TRANSPORTER 2.3"/>
    <property type="match status" value="1"/>
</dbReference>
<keyword evidence="12" id="KW-1185">Reference proteome</keyword>
<dbReference type="OrthoDB" id="434240at2759"/>
<dbReference type="EMBL" id="VIGI01000003">
    <property type="protein sequence ID" value="KAB8302544.1"/>
    <property type="molecule type" value="Genomic_DNA"/>
</dbReference>
<dbReference type="Pfam" id="PF07690">
    <property type="entry name" value="MFS_1"/>
    <property type="match status" value="1"/>
</dbReference>
<dbReference type="GO" id="GO:0015113">
    <property type="term" value="F:nitrite transmembrane transporter activity"/>
    <property type="evidence" value="ECO:0007669"/>
    <property type="project" value="InterPro"/>
</dbReference>
<accession>A0A5N6KFL0</accession>
<dbReference type="InterPro" id="IPR020846">
    <property type="entry name" value="MFS_dom"/>
</dbReference>
<dbReference type="GO" id="GO:0016020">
    <property type="term" value="C:membrane"/>
    <property type="evidence" value="ECO:0007669"/>
    <property type="project" value="UniProtKB-SubCell"/>
</dbReference>
<evidence type="ECO:0000313" key="12">
    <source>
        <dbReference type="Proteomes" id="UP000326757"/>
    </source>
</evidence>
<evidence type="ECO:0000313" key="11">
    <source>
        <dbReference type="EMBL" id="KAB8302544.1"/>
    </source>
</evidence>
<keyword evidence="3" id="KW-0813">Transport</keyword>
<sequence>MFKIQTLWQAPEINPVNGKARSIPVLNPFDKHGRVFFFSWWGFMIAFWSWYAFPPLLSLTIKKDLHLTQNEIANSNIIALVATLLVRLVAGPCCDRFGPKVTFAGCLLLGAIPTALAGTVTTATGLMVLRFFIGILGGSFVPCQVWSTGFFDKNIVGTANSLTGGWGNAGGGITYFVMPAIVDSLMLNQGLTAHVAWRVSFIVPFILITTTAISMLIFCPDTPTGKWSQRHLTVQQNLQAHSIHNHHPSSNIVSIPGSITDRKPNDAGTPTDPTSRSNSIFTNEKRLEEEAQIASSKHTNTSPYPNETSLPSQETLTIARSEIIHSPSLRTSLSLILTPQTLLVSSCYFCTFGAELAINSILGAYYLHNSPTLGETGSGRHASTFGLLNIIFRPLGGILSDLLYHHTHTLQSKKLHLLALCLLTSALLLTIGLANPQSPATMFGLVACMGLFLEAGNGANFALVPHVYPSANGVISGVVGASGNLGGIVFAIVFRVAGSNFARGFWIFADQCQHQHQHHALYLKKQQEKEHYHAQYKRKRRCTRKTAGLESQFTTDKKIPSLYSFFASSINSYIQYFIMQLENHPSMHPLMPVYTPRKKEKKRQSIPSVHPLDDFNQSTLLSFLSPNPSFVPLFAAIPTHPL</sequence>
<evidence type="ECO:0000256" key="9">
    <source>
        <dbReference type="SAM" id="Phobius"/>
    </source>
</evidence>
<evidence type="ECO:0000256" key="8">
    <source>
        <dbReference type="SAM" id="MobiDB-lite"/>
    </source>
</evidence>
<dbReference type="SUPFAM" id="SSF103473">
    <property type="entry name" value="MFS general substrate transporter"/>
    <property type="match status" value="1"/>
</dbReference>
<keyword evidence="5 9" id="KW-1133">Transmembrane helix</keyword>
<dbReference type="GO" id="GO:0042128">
    <property type="term" value="P:nitrate assimilation"/>
    <property type="evidence" value="ECO:0007669"/>
    <property type="project" value="UniProtKB-KW"/>
</dbReference>
<gene>
    <name evidence="11" type="ORF">EYC80_005933</name>
</gene>
<evidence type="ECO:0000259" key="10">
    <source>
        <dbReference type="PROSITE" id="PS50850"/>
    </source>
</evidence>